<dbReference type="InterPro" id="IPR002347">
    <property type="entry name" value="SDR_fam"/>
</dbReference>
<dbReference type="PROSITE" id="PS00061">
    <property type="entry name" value="ADH_SHORT"/>
    <property type="match status" value="1"/>
</dbReference>
<name>A0A1M6HC55_9FIRM</name>
<accession>A0A1M6HC55</accession>
<dbReference type="FunFam" id="3.40.50.720:FF:000084">
    <property type="entry name" value="Short-chain dehydrogenase reductase"/>
    <property type="match status" value="1"/>
</dbReference>
<dbReference type="EMBL" id="FQYT01000014">
    <property type="protein sequence ID" value="SHJ19751.1"/>
    <property type="molecule type" value="Genomic_DNA"/>
</dbReference>
<keyword evidence="4" id="KW-1185">Reference proteome</keyword>
<reference evidence="3 4" key="1">
    <citation type="submission" date="2016-11" db="EMBL/GenBank/DDBJ databases">
        <authorList>
            <person name="Jaros S."/>
            <person name="Januszkiewicz K."/>
            <person name="Wedrychowicz H."/>
        </authorList>
    </citation>
    <scope>NUCLEOTIDE SEQUENCE [LARGE SCALE GENOMIC DNA]</scope>
    <source>
        <strain evidence="3 4">DSM 15970</strain>
    </source>
</reference>
<dbReference type="GO" id="GO:0016491">
    <property type="term" value="F:oxidoreductase activity"/>
    <property type="evidence" value="ECO:0007669"/>
    <property type="project" value="UniProtKB-KW"/>
</dbReference>
<dbReference type="SUPFAM" id="SSF51735">
    <property type="entry name" value="NAD(P)-binding Rossmann-fold domains"/>
    <property type="match status" value="1"/>
</dbReference>
<sequence length="247" mass="26238">MGKLDGKVAIITGAASGMGLTHARKFIEEGAKIIIADIAEAEGHELAKELGDNARFIKMDITKAEEWEKAVSIAEETYGPVNVLVNNAGIGIFKMIDVMTESDYRKTMDVNALSVFLSLKAVVPSMKKAGKGSIINISSVDGLRGAPTATAYCASKFAVNGITRCAAIEYGPMDIRVNTVHPGVIATPMSEQGDVAEIVKELEKGIPMKRSGKTEEVSNLVIFLASDDSSYCTGSEFVIDGGMITDL</sequence>
<dbReference type="PANTHER" id="PTHR24321:SF8">
    <property type="entry name" value="ESTRADIOL 17-BETA-DEHYDROGENASE 8-RELATED"/>
    <property type="match status" value="1"/>
</dbReference>
<dbReference type="AlphaFoldDB" id="A0A1M6HC55"/>
<dbReference type="PRINTS" id="PR00080">
    <property type="entry name" value="SDRFAMILY"/>
</dbReference>
<protein>
    <submittedName>
        <fullName evidence="3">3alpha(Or 20beta)-hydroxysteroid dehydrogenase</fullName>
    </submittedName>
</protein>
<evidence type="ECO:0000313" key="4">
    <source>
        <dbReference type="Proteomes" id="UP000184342"/>
    </source>
</evidence>
<evidence type="ECO:0000256" key="2">
    <source>
        <dbReference type="ARBA" id="ARBA00023002"/>
    </source>
</evidence>
<gene>
    <name evidence="3" type="ORF">SAMN02745691_01522</name>
</gene>
<organism evidence="3 4">
    <name type="scientific">Parasporobacterium paucivorans DSM 15970</name>
    <dbReference type="NCBI Taxonomy" id="1122934"/>
    <lineage>
        <taxon>Bacteria</taxon>
        <taxon>Bacillati</taxon>
        <taxon>Bacillota</taxon>
        <taxon>Clostridia</taxon>
        <taxon>Lachnospirales</taxon>
        <taxon>Lachnospiraceae</taxon>
        <taxon>Parasporobacterium</taxon>
    </lineage>
</organism>
<dbReference type="InterPro" id="IPR020904">
    <property type="entry name" value="Sc_DH/Rdtase_CS"/>
</dbReference>
<dbReference type="Pfam" id="PF13561">
    <property type="entry name" value="adh_short_C2"/>
    <property type="match status" value="1"/>
</dbReference>
<dbReference type="Proteomes" id="UP000184342">
    <property type="component" value="Unassembled WGS sequence"/>
</dbReference>
<proteinExistence type="inferred from homology"/>
<dbReference type="PRINTS" id="PR00081">
    <property type="entry name" value="GDHRDH"/>
</dbReference>
<comment type="similarity">
    <text evidence="1">Belongs to the short-chain dehydrogenases/reductases (SDR) family.</text>
</comment>
<dbReference type="PANTHER" id="PTHR24321">
    <property type="entry name" value="DEHYDROGENASES, SHORT CHAIN"/>
    <property type="match status" value="1"/>
</dbReference>
<dbReference type="OrthoDB" id="9803333at2"/>
<dbReference type="InterPro" id="IPR036291">
    <property type="entry name" value="NAD(P)-bd_dom_sf"/>
</dbReference>
<dbReference type="NCBIfam" id="NF005559">
    <property type="entry name" value="PRK07231.1"/>
    <property type="match status" value="1"/>
</dbReference>
<dbReference type="Gene3D" id="3.40.50.720">
    <property type="entry name" value="NAD(P)-binding Rossmann-like Domain"/>
    <property type="match status" value="1"/>
</dbReference>
<evidence type="ECO:0000256" key="1">
    <source>
        <dbReference type="ARBA" id="ARBA00006484"/>
    </source>
</evidence>
<dbReference type="RefSeq" id="WP_073993754.1">
    <property type="nucleotide sequence ID" value="NZ_FQYT01000014.1"/>
</dbReference>
<keyword evidence="2" id="KW-0560">Oxidoreductase</keyword>
<dbReference type="GO" id="GO:0008206">
    <property type="term" value="P:bile acid metabolic process"/>
    <property type="evidence" value="ECO:0007669"/>
    <property type="project" value="UniProtKB-ARBA"/>
</dbReference>
<dbReference type="STRING" id="1122934.SAMN02745691_01522"/>
<evidence type="ECO:0000313" key="3">
    <source>
        <dbReference type="EMBL" id="SHJ19751.1"/>
    </source>
</evidence>